<evidence type="ECO:0000259" key="1">
    <source>
        <dbReference type="SMART" id="SM00507"/>
    </source>
</evidence>
<feature type="domain" description="HNH nuclease" evidence="1">
    <location>
        <begin position="340"/>
        <end position="391"/>
    </location>
</feature>
<gene>
    <name evidence="2" type="ORF">UFOPK3662_00776</name>
</gene>
<protein>
    <submittedName>
        <fullName evidence="2">Unannotated protein</fullName>
    </submittedName>
</protein>
<accession>A0A6J7HRA5</accession>
<dbReference type="AlphaFoldDB" id="A0A6J7HRA5"/>
<proteinExistence type="predicted"/>
<dbReference type="SMART" id="SM00507">
    <property type="entry name" value="HNHc"/>
    <property type="match status" value="1"/>
</dbReference>
<dbReference type="CDD" id="cd00085">
    <property type="entry name" value="HNHc"/>
    <property type="match status" value="1"/>
</dbReference>
<reference evidence="2" key="1">
    <citation type="submission" date="2020-05" db="EMBL/GenBank/DDBJ databases">
        <authorList>
            <person name="Chiriac C."/>
            <person name="Salcher M."/>
            <person name="Ghai R."/>
            <person name="Kavagutti S V."/>
        </authorList>
    </citation>
    <scope>NUCLEOTIDE SEQUENCE</scope>
</reference>
<dbReference type="EMBL" id="CAFBMW010000004">
    <property type="protein sequence ID" value="CAB4923581.1"/>
    <property type="molecule type" value="Genomic_DNA"/>
</dbReference>
<dbReference type="InterPro" id="IPR003615">
    <property type="entry name" value="HNH_nuc"/>
</dbReference>
<name>A0A6J7HRA5_9ZZZZ</name>
<sequence>MVDDGKEAVVGADRVGEAWRAPDLHDLADLLASLVPSGHPADLLDQLEALERIKAAAAAAQVAVTTAFADVADAEHVPTSGRRTPPRAMSIGAEVALATLASPWAGEQRVLLSRRLRDDLPLTLAALARGELTEDRAFAVAREVAYLDPDQRRVVDSDLEPRLPGLGDHRLREAVRRSCLTTAADAEARRHRRARADRRVTTRRLDDGTGQLVATLPLEVLAGVRASLDAAAATARAEGDPRTGGQVRADVLAARVTGLDPSAEPPHVQVNLVIGVESLLGTGTEPGLIPGEGFLPAALCTDLVRRASAAAKAALRRLFAAPDDRSLVAMESSSRRFDGLLAELLRLRDGGTCRTPGCDAVIRHLDHVQRDADGGRTSAVNGQGLCERCNYVKETPGWTSWVPAASPGARHEVHGVTEHLRIIRSTSPPLPGGPAGAPEYSSAERQLASNFTLAC</sequence>
<organism evidence="2">
    <name type="scientific">freshwater metagenome</name>
    <dbReference type="NCBI Taxonomy" id="449393"/>
    <lineage>
        <taxon>unclassified sequences</taxon>
        <taxon>metagenomes</taxon>
        <taxon>ecological metagenomes</taxon>
    </lineage>
</organism>
<evidence type="ECO:0000313" key="2">
    <source>
        <dbReference type="EMBL" id="CAB4923581.1"/>
    </source>
</evidence>